<reference evidence="2 3" key="1">
    <citation type="submission" date="2023-05" db="EMBL/GenBank/DDBJ databases">
        <authorList>
            <person name="Gao F."/>
        </authorList>
    </citation>
    <scope>NUCLEOTIDE SEQUENCE [LARGE SCALE GENOMIC DNA]</scope>
    <source>
        <strain evidence="2 3">MIMF12</strain>
    </source>
</reference>
<name>A0ABT7JDF4_9DEIO</name>
<dbReference type="InterPro" id="IPR041657">
    <property type="entry name" value="HTH_17"/>
</dbReference>
<gene>
    <name evidence="2" type="ORF">QOL99_02905</name>
</gene>
<evidence type="ECO:0000313" key="3">
    <source>
        <dbReference type="Proteomes" id="UP001302059"/>
    </source>
</evidence>
<dbReference type="RefSeq" id="WP_285521126.1">
    <property type="nucleotide sequence ID" value="NZ_JASNGB010000012.1"/>
</dbReference>
<organism evidence="2 3">
    <name type="scientific">Deinococcus rhizophilus</name>
    <dbReference type="NCBI Taxonomy" id="3049544"/>
    <lineage>
        <taxon>Bacteria</taxon>
        <taxon>Thermotogati</taxon>
        <taxon>Deinococcota</taxon>
        <taxon>Deinococci</taxon>
        <taxon>Deinococcales</taxon>
        <taxon>Deinococcaceae</taxon>
        <taxon>Deinococcus</taxon>
    </lineage>
</organism>
<dbReference type="EMBL" id="JASNGB010000012">
    <property type="protein sequence ID" value="MDL2343094.1"/>
    <property type="molecule type" value="Genomic_DNA"/>
</dbReference>
<keyword evidence="3" id="KW-1185">Reference proteome</keyword>
<comment type="caution">
    <text evidence="2">The sequence shown here is derived from an EMBL/GenBank/DDBJ whole genome shotgun (WGS) entry which is preliminary data.</text>
</comment>
<accession>A0ABT7JDF4</accession>
<sequence>MKTFRPAPEDAPVMLRPSQIVKRYSLPRDRVYRAISSGELPAYDAGSPARPAFLIREAHVEAWLESLRVAPTAPRGNK</sequence>
<evidence type="ECO:0000313" key="2">
    <source>
        <dbReference type="EMBL" id="MDL2343094.1"/>
    </source>
</evidence>
<protein>
    <submittedName>
        <fullName evidence="2">Helix-turn-helix domain-containing protein</fullName>
    </submittedName>
</protein>
<feature type="domain" description="Helix-turn-helix" evidence="1">
    <location>
        <begin position="15"/>
        <end position="67"/>
    </location>
</feature>
<proteinExistence type="predicted"/>
<dbReference type="Pfam" id="PF12728">
    <property type="entry name" value="HTH_17"/>
    <property type="match status" value="1"/>
</dbReference>
<evidence type="ECO:0000259" key="1">
    <source>
        <dbReference type="Pfam" id="PF12728"/>
    </source>
</evidence>
<dbReference type="Proteomes" id="UP001302059">
    <property type="component" value="Unassembled WGS sequence"/>
</dbReference>